<evidence type="ECO:0000256" key="2">
    <source>
        <dbReference type="ARBA" id="ARBA00023242"/>
    </source>
</evidence>
<feature type="coiled-coil region" evidence="3">
    <location>
        <begin position="61"/>
        <end position="88"/>
    </location>
</feature>
<keyword evidence="2" id="KW-0539">Nucleus</keyword>
<feature type="compositionally biased region" description="Basic residues" evidence="4">
    <location>
        <begin position="834"/>
        <end position="845"/>
    </location>
</feature>
<dbReference type="Proteomes" id="UP000053424">
    <property type="component" value="Unassembled WGS sequence"/>
</dbReference>
<protein>
    <recommendedName>
        <fullName evidence="5">Xylanolytic transcriptional activator regulatory domain-containing protein</fullName>
    </recommendedName>
</protein>
<feature type="compositionally biased region" description="Low complexity" evidence="4">
    <location>
        <begin position="736"/>
        <end position="761"/>
    </location>
</feature>
<feature type="region of interest" description="Disordered" evidence="4">
    <location>
        <begin position="108"/>
        <end position="147"/>
    </location>
</feature>
<dbReference type="AlphaFoldDB" id="A0A0C3BNK6"/>
<dbReference type="PANTHER" id="PTHR31001">
    <property type="entry name" value="UNCHARACTERIZED TRANSCRIPTIONAL REGULATORY PROTEIN"/>
    <property type="match status" value="1"/>
</dbReference>
<dbReference type="InterPro" id="IPR050613">
    <property type="entry name" value="Sec_Metabolite_Reg"/>
</dbReference>
<feature type="compositionally biased region" description="Low complexity" evidence="4">
    <location>
        <begin position="791"/>
        <end position="800"/>
    </location>
</feature>
<dbReference type="PANTHER" id="PTHR31001:SF56">
    <property type="entry name" value="ZN(2)-C6 FUNGAL-TYPE DOMAIN-CONTAINING PROTEIN"/>
    <property type="match status" value="1"/>
</dbReference>
<feature type="compositionally biased region" description="Low complexity" evidence="4">
    <location>
        <begin position="670"/>
        <end position="679"/>
    </location>
</feature>
<sequence>MGSGGKEKEPKQKKKPGRVRLKLRCDRNVPCEKCVSRGCGSICPDGVLAPGRGNRLILANTEQLHERIDHISARNRELENALRTLQQAVSDQPHPLLSMDVLRINTTAQHGSSSGPSTSSSSKSPSASRISPTTHPPNPTEVKQDDEQNVIDAFGTLIIARRGESGFLGRTARSDLLVQATNGTKKSPSSLPRISKRMLEASFPDPGVHDEALVKQVLNLLPSQAEAQHLCEVYLEYGKFLYSPIPKKELLDETLAVVYRAKNFGAFEHHHSLSLLFIIFAIATLFNPNQQPYPNEAREYYKLSRTALNFTQPVQETTVAAVQTLIHMAQYLELGDPDDGGPEAAWIDIGHAMRLGLGMGLHLNSSRWKLQEEIVQRRCDLFWRLFLADTWMSFHLGRPSTISRTHIDCPPPRNLDRRDGDLASNFHTWNIHYTILLHDVMDTALTGARLPKYSDILDLDRKIRDFDVPLPWRMPMEDEEPSPPPPEVSMYRWLVLSAKEIALLNLHRGYFAQALQEMPADLHRHRYLPSVVAIYRSAWRLIHGLAMTWIVIPKFLARVNLAWSHGLSAAVVMCLLVTRAPTTHLTASATEELDNITSLFDSSASSCRSTAKLLSSVQNLRRKAHEVLGLPHHRFHHSHHHDENPTITLTELDRLNGKTHLLVNEAGYTSSSNPSMSTSAGGGALDPRSRATSVTISDITDGHPPPPPPAAPFHLVLSEEMHPTLAQDVRDFSVRSNNNSSHYTSTSSTMGSASGSRSSAPPSIARAMSFYDYPSEHAMDLDAQTTPLALPPHRSSSSRTSPPPPPPPPPAQTTPTMTTTTHRETPDREYLPAPHRHRASFHRHSSGPNPRIEPPPQMQYFQSSVQPDSLDFLSVGGSGAGGGAGAGGSGGEYRSPSQTGDG</sequence>
<reference evidence="7" key="2">
    <citation type="submission" date="2015-01" db="EMBL/GenBank/DDBJ databases">
        <title>Evolutionary Origins and Diversification of the Mycorrhizal Mutualists.</title>
        <authorList>
            <consortium name="DOE Joint Genome Institute"/>
            <consortium name="Mycorrhizal Genomics Consortium"/>
            <person name="Kohler A."/>
            <person name="Kuo A."/>
            <person name="Nagy L.G."/>
            <person name="Floudas D."/>
            <person name="Copeland A."/>
            <person name="Barry K.W."/>
            <person name="Cichocki N."/>
            <person name="Veneault-Fourrey C."/>
            <person name="LaButti K."/>
            <person name="Lindquist E.A."/>
            <person name="Lipzen A."/>
            <person name="Lundell T."/>
            <person name="Morin E."/>
            <person name="Murat C."/>
            <person name="Riley R."/>
            <person name="Ohm R."/>
            <person name="Sun H."/>
            <person name="Tunlid A."/>
            <person name="Henrissat B."/>
            <person name="Grigoriev I.V."/>
            <person name="Hibbett D.S."/>
            <person name="Martin F."/>
        </authorList>
    </citation>
    <scope>NUCLEOTIDE SEQUENCE [LARGE SCALE GENOMIC DNA]</scope>
    <source>
        <strain evidence="7">h7</strain>
    </source>
</reference>
<dbReference type="GO" id="GO:0005634">
    <property type="term" value="C:nucleus"/>
    <property type="evidence" value="ECO:0007669"/>
    <property type="project" value="UniProtKB-SubCell"/>
</dbReference>
<name>A0A0C3BNK6_HEBCY</name>
<dbReference type="InterPro" id="IPR007219">
    <property type="entry name" value="XnlR_reg_dom"/>
</dbReference>
<evidence type="ECO:0000256" key="4">
    <source>
        <dbReference type="SAM" id="MobiDB-lite"/>
    </source>
</evidence>
<evidence type="ECO:0000256" key="1">
    <source>
        <dbReference type="ARBA" id="ARBA00004123"/>
    </source>
</evidence>
<feature type="compositionally biased region" description="Gly residues" evidence="4">
    <location>
        <begin position="876"/>
        <end position="891"/>
    </location>
</feature>
<dbReference type="OrthoDB" id="424974at2759"/>
<dbReference type="SMART" id="SM00906">
    <property type="entry name" value="Fungal_trans"/>
    <property type="match status" value="1"/>
</dbReference>
<evidence type="ECO:0000256" key="3">
    <source>
        <dbReference type="SAM" id="Coils"/>
    </source>
</evidence>
<accession>A0A0C3BNK6</accession>
<dbReference type="GO" id="GO:0006351">
    <property type="term" value="P:DNA-templated transcription"/>
    <property type="evidence" value="ECO:0007669"/>
    <property type="project" value="InterPro"/>
</dbReference>
<proteinExistence type="predicted"/>
<evidence type="ECO:0000259" key="5">
    <source>
        <dbReference type="SMART" id="SM00906"/>
    </source>
</evidence>
<reference evidence="6 7" key="1">
    <citation type="submission" date="2014-04" db="EMBL/GenBank/DDBJ databases">
        <authorList>
            <consortium name="DOE Joint Genome Institute"/>
            <person name="Kuo A."/>
            <person name="Gay G."/>
            <person name="Dore J."/>
            <person name="Kohler A."/>
            <person name="Nagy L.G."/>
            <person name="Floudas D."/>
            <person name="Copeland A."/>
            <person name="Barry K.W."/>
            <person name="Cichocki N."/>
            <person name="Veneault-Fourrey C."/>
            <person name="LaButti K."/>
            <person name="Lindquist E.A."/>
            <person name="Lipzen A."/>
            <person name="Lundell T."/>
            <person name="Morin E."/>
            <person name="Murat C."/>
            <person name="Sun H."/>
            <person name="Tunlid A."/>
            <person name="Henrissat B."/>
            <person name="Grigoriev I.V."/>
            <person name="Hibbett D.S."/>
            <person name="Martin F."/>
            <person name="Nordberg H.P."/>
            <person name="Cantor M.N."/>
            <person name="Hua S.X."/>
        </authorList>
    </citation>
    <scope>NUCLEOTIDE SEQUENCE [LARGE SCALE GENOMIC DNA]</scope>
    <source>
        <strain evidence="7">h7</strain>
    </source>
</reference>
<dbReference type="Pfam" id="PF04082">
    <property type="entry name" value="Fungal_trans"/>
    <property type="match status" value="1"/>
</dbReference>
<keyword evidence="7" id="KW-1185">Reference proteome</keyword>
<keyword evidence="3" id="KW-0175">Coiled coil</keyword>
<evidence type="ECO:0000313" key="7">
    <source>
        <dbReference type="Proteomes" id="UP000053424"/>
    </source>
</evidence>
<dbReference type="EMBL" id="KN831792">
    <property type="protein sequence ID" value="KIM38235.1"/>
    <property type="molecule type" value="Genomic_DNA"/>
</dbReference>
<organism evidence="6 7">
    <name type="scientific">Hebeloma cylindrosporum</name>
    <dbReference type="NCBI Taxonomy" id="76867"/>
    <lineage>
        <taxon>Eukaryota</taxon>
        <taxon>Fungi</taxon>
        <taxon>Dikarya</taxon>
        <taxon>Basidiomycota</taxon>
        <taxon>Agaricomycotina</taxon>
        <taxon>Agaricomycetes</taxon>
        <taxon>Agaricomycetidae</taxon>
        <taxon>Agaricales</taxon>
        <taxon>Agaricineae</taxon>
        <taxon>Hymenogastraceae</taxon>
        <taxon>Hebeloma</taxon>
    </lineage>
</organism>
<dbReference type="STRING" id="686832.A0A0C3BNK6"/>
<comment type="subcellular location">
    <subcellularLocation>
        <location evidence="1">Nucleus</location>
    </subcellularLocation>
</comment>
<feature type="domain" description="Xylanolytic transcriptional activator regulatory" evidence="5">
    <location>
        <begin position="345"/>
        <end position="418"/>
    </location>
</feature>
<feature type="compositionally biased region" description="Pro residues" evidence="4">
    <location>
        <begin position="801"/>
        <end position="812"/>
    </location>
</feature>
<dbReference type="GO" id="GO:0003677">
    <property type="term" value="F:DNA binding"/>
    <property type="evidence" value="ECO:0007669"/>
    <property type="project" value="InterPro"/>
</dbReference>
<dbReference type="HOGENOM" id="CLU_007340_4_0_1"/>
<evidence type="ECO:0000313" key="6">
    <source>
        <dbReference type="EMBL" id="KIM38235.1"/>
    </source>
</evidence>
<feature type="compositionally biased region" description="Low complexity" evidence="4">
    <location>
        <begin position="112"/>
        <end position="132"/>
    </location>
</feature>
<feature type="region of interest" description="Disordered" evidence="4">
    <location>
        <begin position="786"/>
        <end position="902"/>
    </location>
</feature>
<feature type="region of interest" description="Disordered" evidence="4">
    <location>
        <begin position="666"/>
        <end position="690"/>
    </location>
</feature>
<dbReference type="CDD" id="cd12148">
    <property type="entry name" value="fungal_TF_MHR"/>
    <property type="match status" value="1"/>
</dbReference>
<gene>
    <name evidence="6" type="ORF">M413DRAFT_248465</name>
</gene>
<dbReference type="GO" id="GO:0008270">
    <property type="term" value="F:zinc ion binding"/>
    <property type="evidence" value="ECO:0007669"/>
    <property type="project" value="InterPro"/>
</dbReference>
<feature type="region of interest" description="Disordered" evidence="4">
    <location>
        <begin position="735"/>
        <end position="761"/>
    </location>
</feature>
<feature type="compositionally biased region" description="Basic and acidic residues" evidence="4">
    <location>
        <begin position="821"/>
        <end position="830"/>
    </location>
</feature>